<feature type="domain" description="NIF system FeS cluster assembly NifU C-terminal" evidence="2">
    <location>
        <begin position="20"/>
        <end position="86"/>
    </location>
</feature>
<comment type="caution">
    <text evidence="3">The sequence shown here is derived from an EMBL/GenBank/DDBJ whole genome shotgun (WGS) entry which is preliminary data.</text>
</comment>
<dbReference type="GO" id="GO:0016226">
    <property type="term" value="P:iron-sulfur cluster assembly"/>
    <property type="evidence" value="ECO:0007669"/>
    <property type="project" value="InterPro"/>
</dbReference>
<dbReference type="EMBL" id="BARS01001578">
    <property type="protein sequence ID" value="GAF73662.1"/>
    <property type="molecule type" value="Genomic_DNA"/>
</dbReference>
<dbReference type="PANTHER" id="PTHR11178:SF25">
    <property type="entry name" value="NIFU-LIKE PROTEIN 3, CHLOROPLASTIC"/>
    <property type="match status" value="1"/>
</dbReference>
<comment type="similarity">
    <text evidence="1">Belongs to the NifU family.</text>
</comment>
<evidence type="ECO:0000313" key="3">
    <source>
        <dbReference type="EMBL" id="GAF73662.1"/>
    </source>
</evidence>
<dbReference type="InterPro" id="IPR034904">
    <property type="entry name" value="FSCA_dom_sf"/>
</dbReference>
<dbReference type="Gene3D" id="3.30.300.130">
    <property type="entry name" value="Fe-S cluster assembly (FSCA)"/>
    <property type="match status" value="1"/>
</dbReference>
<dbReference type="InterPro" id="IPR001075">
    <property type="entry name" value="NIF_FeS_clus_asmbl_NifU_C"/>
</dbReference>
<proteinExistence type="inferred from homology"/>
<organism evidence="3">
    <name type="scientific">marine sediment metagenome</name>
    <dbReference type="NCBI Taxonomy" id="412755"/>
    <lineage>
        <taxon>unclassified sequences</taxon>
        <taxon>metagenomes</taxon>
        <taxon>ecological metagenomes</taxon>
    </lineage>
</organism>
<dbReference type="SUPFAM" id="SSF117916">
    <property type="entry name" value="Fe-S cluster assembly (FSCA) domain-like"/>
    <property type="match status" value="1"/>
</dbReference>
<dbReference type="AlphaFoldDB" id="X0SCM6"/>
<evidence type="ECO:0000259" key="2">
    <source>
        <dbReference type="Pfam" id="PF01106"/>
    </source>
</evidence>
<dbReference type="PANTHER" id="PTHR11178">
    <property type="entry name" value="IRON-SULFUR CLUSTER SCAFFOLD PROTEIN NFU-RELATED"/>
    <property type="match status" value="1"/>
</dbReference>
<dbReference type="GO" id="GO:0005739">
    <property type="term" value="C:mitochondrion"/>
    <property type="evidence" value="ECO:0007669"/>
    <property type="project" value="TreeGrafter"/>
</dbReference>
<protein>
    <recommendedName>
        <fullName evidence="2">NIF system FeS cluster assembly NifU C-terminal domain-containing protein</fullName>
    </recommendedName>
</protein>
<sequence>MCEECGCSEADTEKTFEEKVREVIEAVRPGLQGHGGDIELVETDDDNNVKVRLQGACQGCPGAQMTLKMGIEQLLKENIPEVKEVIAVD</sequence>
<evidence type="ECO:0000256" key="1">
    <source>
        <dbReference type="ARBA" id="ARBA00006420"/>
    </source>
</evidence>
<dbReference type="GO" id="GO:0005506">
    <property type="term" value="F:iron ion binding"/>
    <property type="evidence" value="ECO:0007669"/>
    <property type="project" value="InterPro"/>
</dbReference>
<reference evidence="3" key="1">
    <citation type="journal article" date="2014" name="Front. Microbiol.">
        <title>High frequency of phylogenetically diverse reductive dehalogenase-homologous genes in deep subseafloor sedimentary metagenomes.</title>
        <authorList>
            <person name="Kawai M."/>
            <person name="Futagami T."/>
            <person name="Toyoda A."/>
            <person name="Takaki Y."/>
            <person name="Nishi S."/>
            <person name="Hori S."/>
            <person name="Arai W."/>
            <person name="Tsubouchi T."/>
            <person name="Morono Y."/>
            <person name="Uchiyama I."/>
            <person name="Ito T."/>
            <person name="Fujiyama A."/>
            <person name="Inagaki F."/>
            <person name="Takami H."/>
        </authorList>
    </citation>
    <scope>NUCLEOTIDE SEQUENCE</scope>
    <source>
        <strain evidence="3">Expedition CK06-06</strain>
    </source>
</reference>
<gene>
    <name evidence="3" type="ORF">S01H1_03018</name>
</gene>
<accession>X0SCM6</accession>
<dbReference type="GO" id="GO:0051536">
    <property type="term" value="F:iron-sulfur cluster binding"/>
    <property type="evidence" value="ECO:0007669"/>
    <property type="project" value="InterPro"/>
</dbReference>
<name>X0SCM6_9ZZZZ</name>
<dbReference type="Pfam" id="PF01106">
    <property type="entry name" value="NifU"/>
    <property type="match status" value="1"/>
</dbReference>